<sequence length="310" mass="34687">MFDYRQLQALATVVEEQNFERAAQRLHVTQSAISQRIKQLEELVGQTLLIRTHPLQATDAGQVLLKHYRQIAMLQSAVMSELNPVLETGQIRLSIGLNADTLATWFLPAIEPLLNAHSVLLDIKVDDQDQTQQLLRSGEVMGCISSSDKPLQGCHCIPLGVSVYRLLASPQFMKKYLPEGANQATLRCAPVVEFNHKDALQIRYLEQFFDLRPGDYACHRIPSAETFIDLIVRGFGMGMIPDQMTTELLSSGQLVDVSPGDYLAVPLYWHVWNLKAPLAEELTHALAEQGKKDLAPFSDYPILATPKLTR</sequence>
<dbReference type="Pfam" id="PF00126">
    <property type="entry name" value="HTH_1"/>
    <property type="match status" value="1"/>
</dbReference>
<evidence type="ECO:0000313" key="7">
    <source>
        <dbReference type="Proteomes" id="UP001169862"/>
    </source>
</evidence>
<protein>
    <submittedName>
        <fullName evidence="6">LysR family transcriptional regulator ArgP</fullName>
    </submittedName>
</protein>
<dbReference type="Gene3D" id="1.10.10.10">
    <property type="entry name" value="Winged helix-like DNA-binding domain superfamily/Winged helix DNA-binding domain"/>
    <property type="match status" value="1"/>
</dbReference>
<comment type="similarity">
    <text evidence="1">Belongs to the LysR transcriptional regulatory family.</text>
</comment>
<dbReference type="SUPFAM" id="SSF46785">
    <property type="entry name" value="Winged helix' DNA-binding domain"/>
    <property type="match status" value="1"/>
</dbReference>
<dbReference type="NCBIfam" id="TIGR03298">
    <property type="entry name" value="argP"/>
    <property type="match status" value="1"/>
</dbReference>
<dbReference type="InterPro" id="IPR005119">
    <property type="entry name" value="LysR_subst-bd"/>
</dbReference>
<keyword evidence="2" id="KW-0805">Transcription regulation</keyword>
<dbReference type="Gene3D" id="3.40.190.290">
    <property type="match status" value="1"/>
</dbReference>
<dbReference type="GO" id="GO:0003700">
    <property type="term" value="F:DNA-binding transcription factor activity"/>
    <property type="evidence" value="ECO:0007669"/>
    <property type="project" value="InterPro"/>
</dbReference>
<dbReference type="PRINTS" id="PR00039">
    <property type="entry name" value="HTHLYSR"/>
</dbReference>
<accession>A0AAW7XF93</accession>
<reference evidence="6" key="1">
    <citation type="submission" date="2023-07" db="EMBL/GenBank/DDBJ databases">
        <title>Genome content predicts the carbon catabolic preferences of heterotrophic bacteria.</title>
        <authorList>
            <person name="Gralka M."/>
        </authorList>
    </citation>
    <scope>NUCLEOTIDE SEQUENCE</scope>
    <source>
        <strain evidence="6">I2M16</strain>
    </source>
</reference>
<comment type="caution">
    <text evidence="6">The sequence shown here is derived from an EMBL/GenBank/DDBJ whole genome shotgun (WGS) entry which is preliminary data.</text>
</comment>
<dbReference type="GO" id="GO:0003677">
    <property type="term" value="F:DNA binding"/>
    <property type="evidence" value="ECO:0007669"/>
    <property type="project" value="UniProtKB-KW"/>
</dbReference>
<dbReference type="AlphaFoldDB" id="A0AAW7XF93"/>
<evidence type="ECO:0000256" key="3">
    <source>
        <dbReference type="ARBA" id="ARBA00023125"/>
    </source>
</evidence>
<dbReference type="Proteomes" id="UP001169862">
    <property type="component" value="Unassembled WGS sequence"/>
</dbReference>
<evidence type="ECO:0000256" key="1">
    <source>
        <dbReference type="ARBA" id="ARBA00009437"/>
    </source>
</evidence>
<evidence type="ECO:0000256" key="2">
    <source>
        <dbReference type="ARBA" id="ARBA00023015"/>
    </source>
</evidence>
<dbReference type="NCBIfam" id="NF009888">
    <property type="entry name" value="PRK13348.1"/>
    <property type="match status" value="1"/>
</dbReference>
<dbReference type="FunFam" id="1.10.10.10:FF:000001">
    <property type="entry name" value="LysR family transcriptional regulator"/>
    <property type="match status" value="1"/>
</dbReference>
<name>A0AAW7XF93_9GAMM</name>
<dbReference type="InterPro" id="IPR036390">
    <property type="entry name" value="WH_DNA-bd_sf"/>
</dbReference>
<evidence type="ECO:0000256" key="4">
    <source>
        <dbReference type="ARBA" id="ARBA00023163"/>
    </source>
</evidence>
<dbReference type="PANTHER" id="PTHR30579">
    <property type="entry name" value="TRANSCRIPTIONAL REGULATOR"/>
    <property type="match status" value="1"/>
</dbReference>
<dbReference type="NCBIfam" id="NF002964">
    <property type="entry name" value="PRK03635.1"/>
    <property type="match status" value="1"/>
</dbReference>
<dbReference type="InterPro" id="IPR050176">
    <property type="entry name" value="LTTR"/>
</dbReference>
<dbReference type="EMBL" id="JAUOPG010000002">
    <property type="protein sequence ID" value="MDO6452886.1"/>
    <property type="molecule type" value="Genomic_DNA"/>
</dbReference>
<dbReference type="InterPro" id="IPR017685">
    <property type="entry name" value="ArgP"/>
</dbReference>
<evidence type="ECO:0000259" key="5">
    <source>
        <dbReference type="PROSITE" id="PS50931"/>
    </source>
</evidence>
<gene>
    <name evidence="6" type="ORF">Q4490_04850</name>
</gene>
<dbReference type="PANTHER" id="PTHR30579:SF2">
    <property type="entry name" value="HTH-TYPE TRANSCRIPTIONAL REGULATOR ARGP"/>
    <property type="match status" value="1"/>
</dbReference>
<dbReference type="InterPro" id="IPR000847">
    <property type="entry name" value="LysR_HTH_N"/>
</dbReference>
<keyword evidence="4" id="KW-0804">Transcription</keyword>
<organism evidence="6 7">
    <name type="scientific">Neptunomonas phycophila</name>
    <dbReference type="NCBI Taxonomy" id="1572645"/>
    <lineage>
        <taxon>Bacteria</taxon>
        <taxon>Pseudomonadati</taxon>
        <taxon>Pseudomonadota</taxon>
        <taxon>Gammaproteobacteria</taxon>
        <taxon>Oceanospirillales</taxon>
        <taxon>Oceanospirillaceae</taxon>
        <taxon>Neptunomonas</taxon>
    </lineage>
</organism>
<feature type="domain" description="HTH lysR-type" evidence="5">
    <location>
        <begin position="2"/>
        <end position="58"/>
    </location>
</feature>
<keyword evidence="3" id="KW-0238">DNA-binding</keyword>
<dbReference type="SUPFAM" id="SSF53850">
    <property type="entry name" value="Periplasmic binding protein-like II"/>
    <property type="match status" value="1"/>
</dbReference>
<dbReference type="PROSITE" id="PS50931">
    <property type="entry name" value="HTH_LYSR"/>
    <property type="match status" value="1"/>
</dbReference>
<proteinExistence type="inferred from homology"/>
<dbReference type="RefSeq" id="WP_303548966.1">
    <property type="nucleotide sequence ID" value="NZ_JAUOPG010000002.1"/>
</dbReference>
<dbReference type="Pfam" id="PF03466">
    <property type="entry name" value="LysR_substrate"/>
    <property type="match status" value="1"/>
</dbReference>
<evidence type="ECO:0000313" key="6">
    <source>
        <dbReference type="EMBL" id="MDO6452886.1"/>
    </source>
</evidence>
<dbReference type="InterPro" id="IPR036388">
    <property type="entry name" value="WH-like_DNA-bd_sf"/>
</dbReference>